<dbReference type="GeneID" id="54555928"/>
<feature type="region of interest" description="Disordered" evidence="1">
    <location>
        <begin position="167"/>
        <end position="201"/>
    </location>
</feature>
<dbReference type="EMBL" id="ML986501">
    <property type="protein sequence ID" value="KAF2274719.1"/>
    <property type="molecule type" value="Genomic_DNA"/>
</dbReference>
<gene>
    <name evidence="2" type="ORF">EI97DRAFT_502545</name>
</gene>
<dbReference type="AlphaFoldDB" id="A0A6A6JHJ7"/>
<feature type="region of interest" description="Disordered" evidence="1">
    <location>
        <begin position="291"/>
        <end position="316"/>
    </location>
</feature>
<dbReference type="RefSeq" id="XP_033652258.1">
    <property type="nucleotide sequence ID" value="XM_033802753.1"/>
</dbReference>
<organism evidence="2 3">
    <name type="scientific">Westerdykella ornata</name>
    <dbReference type="NCBI Taxonomy" id="318751"/>
    <lineage>
        <taxon>Eukaryota</taxon>
        <taxon>Fungi</taxon>
        <taxon>Dikarya</taxon>
        <taxon>Ascomycota</taxon>
        <taxon>Pezizomycotina</taxon>
        <taxon>Dothideomycetes</taxon>
        <taxon>Pleosporomycetidae</taxon>
        <taxon>Pleosporales</taxon>
        <taxon>Sporormiaceae</taxon>
        <taxon>Westerdykella</taxon>
    </lineage>
</organism>
<dbReference type="Proteomes" id="UP000800097">
    <property type="component" value="Unassembled WGS sequence"/>
</dbReference>
<evidence type="ECO:0000256" key="1">
    <source>
        <dbReference type="SAM" id="MobiDB-lite"/>
    </source>
</evidence>
<evidence type="ECO:0000313" key="2">
    <source>
        <dbReference type="EMBL" id="KAF2274719.1"/>
    </source>
</evidence>
<name>A0A6A6JHJ7_WESOR</name>
<evidence type="ECO:0000313" key="3">
    <source>
        <dbReference type="Proteomes" id="UP000800097"/>
    </source>
</evidence>
<feature type="compositionally biased region" description="Basic and acidic residues" evidence="1">
    <location>
        <begin position="177"/>
        <end position="198"/>
    </location>
</feature>
<reference evidence="2" key="1">
    <citation type="journal article" date="2020" name="Stud. Mycol.">
        <title>101 Dothideomycetes genomes: a test case for predicting lifestyles and emergence of pathogens.</title>
        <authorList>
            <person name="Haridas S."/>
            <person name="Albert R."/>
            <person name="Binder M."/>
            <person name="Bloem J."/>
            <person name="Labutti K."/>
            <person name="Salamov A."/>
            <person name="Andreopoulos B."/>
            <person name="Baker S."/>
            <person name="Barry K."/>
            <person name="Bills G."/>
            <person name="Bluhm B."/>
            <person name="Cannon C."/>
            <person name="Castanera R."/>
            <person name="Culley D."/>
            <person name="Daum C."/>
            <person name="Ezra D."/>
            <person name="Gonzalez J."/>
            <person name="Henrissat B."/>
            <person name="Kuo A."/>
            <person name="Liang C."/>
            <person name="Lipzen A."/>
            <person name="Lutzoni F."/>
            <person name="Magnuson J."/>
            <person name="Mondo S."/>
            <person name="Nolan M."/>
            <person name="Ohm R."/>
            <person name="Pangilinan J."/>
            <person name="Park H.-J."/>
            <person name="Ramirez L."/>
            <person name="Alfaro M."/>
            <person name="Sun H."/>
            <person name="Tritt A."/>
            <person name="Yoshinaga Y."/>
            <person name="Zwiers L.-H."/>
            <person name="Turgeon B."/>
            <person name="Goodwin S."/>
            <person name="Spatafora J."/>
            <person name="Crous P."/>
            <person name="Grigoriev I."/>
        </authorList>
    </citation>
    <scope>NUCLEOTIDE SEQUENCE</scope>
    <source>
        <strain evidence="2">CBS 379.55</strain>
    </source>
</reference>
<sequence>MAFVGEGGHVPTSFLVADDRVGRWRAVGEGKLMQTVEWLEVGLIVVEEEEEEEGEREEEVREDGFWTSYLFSGLPGNERTESTVDAANRGLGDACGERCEVDRRTEEHTAWQSRQWRCSDDVFCSRDSRRTKMIRPELLARHGRMGRWWMRTFGCVETRRLHHPQAVSIPALRKSQRKEEPDIDGKEKTGHGDEEQIKRSGSSIGVSSRVIWIPSSATYFFFLGRRRMATLATRGHRIGGGGVHPKKRQYTDDDVPRQSIPCASPAGLKKQILIRTVADANSKLLSRMQACGPGGSMPLRGGVPGNTQDRKEAPNS</sequence>
<proteinExistence type="predicted"/>
<accession>A0A6A6JHJ7</accession>
<keyword evidence="3" id="KW-1185">Reference proteome</keyword>
<protein>
    <submittedName>
        <fullName evidence="2">Uncharacterized protein</fullName>
    </submittedName>
</protein>